<comment type="caution">
    <text evidence="1">The sequence shown here is derived from an EMBL/GenBank/DDBJ whole genome shotgun (WGS) entry which is preliminary data.</text>
</comment>
<dbReference type="AlphaFoldDB" id="A0A5B7G535"/>
<gene>
    <name evidence="1" type="ORF">E2C01_049004</name>
</gene>
<evidence type="ECO:0000313" key="1">
    <source>
        <dbReference type="EMBL" id="MPC55071.1"/>
    </source>
</evidence>
<evidence type="ECO:0000313" key="2">
    <source>
        <dbReference type="Proteomes" id="UP000324222"/>
    </source>
</evidence>
<organism evidence="1 2">
    <name type="scientific">Portunus trituberculatus</name>
    <name type="common">Swimming crab</name>
    <name type="synonym">Neptunus trituberculatus</name>
    <dbReference type="NCBI Taxonomy" id="210409"/>
    <lineage>
        <taxon>Eukaryota</taxon>
        <taxon>Metazoa</taxon>
        <taxon>Ecdysozoa</taxon>
        <taxon>Arthropoda</taxon>
        <taxon>Crustacea</taxon>
        <taxon>Multicrustacea</taxon>
        <taxon>Malacostraca</taxon>
        <taxon>Eumalacostraca</taxon>
        <taxon>Eucarida</taxon>
        <taxon>Decapoda</taxon>
        <taxon>Pleocyemata</taxon>
        <taxon>Brachyura</taxon>
        <taxon>Eubrachyura</taxon>
        <taxon>Portunoidea</taxon>
        <taxon>Portunidae</taxon>
        <taxon>Portuninae</taxon>
        <taxon>Portunus</taxon>
    </lineage>
</organism>
<protein>
    <submittedName>
        <fullName evidence="1">Uncharacterized protein</fullName>
    </submittedName>
</protein>
<proteinExistence type="predicted"/>
<accession>A0A5B7G535</accession>
<reference evidence="1 2" key="1">
    <citation type="submission" date="2019-05" db="EMBL/GenBank/DDBJ databases">
        <title>Another draft genome of Portunus trituberculatus and its Hox gene families provides insights of decapod evolution.</title>
        <authorList>
            <person name="Jeong J.-H."/>
            <person name="Song I."/>
            <person name="Kim S."/>
            <person name="Choi T."/>
            <person name="Kim D."/>
            <person name="Ryu S."/>
            <person name="Kim W."/>
        </authorList>
    </citation>
    <scope>NUCLEOTIDE SEQUENCE [LARGE SCALE GENOMIC DNA]</scope>
    <source>
        <tissue evidence="1">Muscle</tissue>
    </source>
</reference>
<sequence>MEERTVKHFYGCWKHRTEYERDTDEGSSHKVCACRGTDRRRAAWQSAARHSEAAMFEIKSTPVTVIHEQLQPPLLLQLHSRGSSA</sequence>
<dbReference type="Proteomes" id="UP000324222">
    <property type="component" value="Unassembled WGS sequence"/>
</dbReference>
<keyword evidence="2" id="KW-1185">Reference proteome</keyword>
<dbReference type="EMBL" id="VSRR010012863">
    <property type="protein sequence ID" value="MPC55071.1"/>
    <property type="molecule type" value="Genomic_DNA"/>
</dbReference>
<name>A0A5B7G535_PORTR</name>